<keyword evidence="2" id="KW-1185">Reference proteome</keyword>
<proteinExistence type="predicted"/>
<sequence>MKLTERAAIETLAVSLYESHARFGMQGRSPHSVYATNYPSWVHLTPEDRLKWRARAIENLKEPLR</sequence>
<protein>
    <submittedName>
        <fullName evidence="1">Uncharacterized protein</fullName>
    </submittedName>
</protein>
<evidence type="ECO:0000313" key="1">
    <source>
        <dbReference type="EMBL" id="UTC29697.1"/>
    </source>
</evidence>
<organism evidence="1 2">
    <name type="scientific">Brevundimonas phage vB_BgoS-Bajun</name>
    <dbReference type="NCBI Taxonomy" id="2948594"/>
    <lineage>
        <taxon>Viruses</taxon>
        <taxon>Duplodnaviria</taxon>
        <taxon>Heunggongvirae</taxon>
        <taxon>Uroviricota</taxon>
        <taxon>Caudoviricetes</taxon>
        <taxon>Dolichocephalovirinae</taxon>
    </lineage>
</organism>
<accession>A0A9E7N751</accession>
<name>A0A9E7N751_9CAUD</name>
<dbReference type="EMBL" id="ON529858">
    <property type="protein sequence ID" value="UTC29697.1"/>
    <property type="molecule type" value="Genomic_DNA"/>
</dbReference>
<dbReference type="Proteomes" id="UP001057427">
    <property type="component" value="Segment"/>
</dbReference>
<gene>
    <name evidence="1" type="ORF">BAJUN_00670</name>
</gene>
<evidence type="ECO:0000313" key="2">
    <source>
        <dbReference type="Proteomes" id="UP001057427"/>
    </source>
</evidence>
<reference evidence="1" key="1">
    <citation type="submission" date="2022-05" db="EMBL/GenBank/DDBJ databases">
        <authorList>
            <person name="Friedrich I."/>
            <person name="Poehlein A."/>
            <person name="Schneider D."/>
            <person name="Hertel R."/>
            <person name="Daniel R."/>
        </authorList>
    </citation>
    <scope>NUCLEOTIDE SEQUENCE</scope>
</reference>